<dbReference type="RefSeq" id="WP_066483773.1">
    <property type="nucleotide sequence ID" value="NZ_BCNT01000026.1"/>
</dbReference>
<dbReference type="Proteomes" id="UP001597463">
    <property type="component" value="Unassembled WGS sequence"/>
</dbReference>
<evidence type="ECO:0000313" key="1">
    <source>
        <dbReference type="EMBL" id="MFD2755037.1"/>
    </source>
</evidence>
<evidence type="ECO:0008006" key="3">
    <source>
        <dbReference type="Google" id="ProtNLM"/>
    </source>
</evidence>
<organism evidence="1 2">
    <name type="scientific">Comamonas terrae</name>
    <dbReference type="NCBI Taxonomy" id="673548"/>
    <lineage>
        <taxon>Bacteria</taxon>
        <taxon>Pseudomonadati</taxon>
        <taxon>Pseudomonadota</taxon>
        <taxon>Betaproteobacteria</taxon>
        <taxon>Burkholderiales</taxon>
        <taxon>Comamonadaceae</taxon>
        <taxon>Comamonas</taxon>
    </lineage>
</organism>
<sequence>MASVDLVFSRPYKSGNPVDLVFGDDGGSPGVPDAHLLVAARMPGLRGRVAAHVGKGMVASARMPGLRSASTIRYNTNTPRPMVARVQSVAQQAAAIETGWISRWQKSSVLPAGWAAAAQDAQPLRSHTGLAWQEAQPRGQAVKVQYQQAQRNATGAHRVHWQDGVRARMAMQARAEDARRAHAAVAVRFEETLRDRRVLMHVDAQDAMGLQLGMRFGAGPARPLYLAHQARYQKAMRPPAGRSAITPPRPPDPEHCWQQLVGGPIELLFCKPWSASADLVFFCCKSRPPEPGGQYVIPLLRVYMLVYEIDAVLLPTGERVLLSDVRIESGDDGFGWTLSASGPVHLVDQLAYQAGLPRHIKVSINGIEWVFAVKRPVRSRSASGWHARVSGQSVTSLLGAPYRRPQQWSIGSAMSAQQIALDALQFTGVSLSWTAPDWLVPAAAWSHEGTPLTVVKRLAEAAGAGVRSHRTDAALQVVPQYAAMPWDWAAAVPDVQMPGQIILEDSLTDLEQDLRNGVYVTGTAAGGLVGFVRRTGTQGELLATQISDPLMTDVAAVRARGSIPLADTALRWRQEITVPLITGGTTPGLILPGYLLKVEEPGETWRGLVRNITVQEKAPEVSQTLVVDRYQ</sequence>
<keyword evidence="2" id="KW-1185">Reference proteome</keyword>
<gene>
    <name evidence="1" type="ORF">ACFSW6_13135</name>
</gene>
<protein>
    <recommendedName>
        <fullName evidence="3">Minor tail protein</fullName>
    </recommendedName>
</protein>
<reference evidence="2" key="1">
    <citation type="journal article" date="2019" name="Int. J. Syst. Evol. Microbiol.">
        <title>The Global Catalogue of Microorganisms (GCM) 10K type strain sequencing project: providing services to taxonomists for standard genome sequencing and annotation.</title>
        <authorList>
            <consortium name="The Broad Institute Genomics Platform"/>
            <consortium name="The Broad Institute Genome Sequencing Center for Infectious Disease"/>
            <person name="Wu L."/>
            <person name="Ma J."/>
        </authorList>
    </citation>
    <scope>NUCLEOTIDE SEQUENCE [LARGE SCALE GENOMIC DNA]</scope>
    <source>
        <strain evidence="2">TISTR 1906</strain>
    </source>
</reference>
<comment type="caution">
    <text evidence="1">The sequence shown here is derived from an EMBL/GenBank/DDBJ whole genome shotgun (WGS) entry which is preliminary data.</text>
</comment>
<evidence type="ECO:0000313" key="2">
    <source>
        <dbReference type="Proteomes" id="UP001597463"/>
    </source>
</evidence>
<name>A0ABW5UN35_9BURK</name>
<dbReference type="EMBL" id="JBHUMV010000006">
    <property type="protein sequence ID" value="MFD2755037.1"/>
    <property type="molecule type" value="Genomic_DNA"/>
</dbReference>
<proteinExistence type="predicted"/>
<accession>A0ABW5UN35</accession>